<dbReference type="AlphaFoldDB" id="A0A840NPE2"/>
<dbReference type="RefSeq" id="WP_184483436.1">
    <property type="nucleotide sequence ID" value="NZ_JACHIV010000001.1"/>
</dbReference>
<sequence length="54" mass="6042">MDSMMVVVVVLLGVPSICFAGRRLSEQWAIERWECRAAAWLRALSQPDPLLGRG</sequence>
<name>A0A840NPE2_9PSEU</name>
<reference evidence="1 2" key="1">
    <citation type="submission" date="2020-08" db="EMBL/GenBank/DDBJ databases">
        <title>Sequencing the genomes of 1000 actinobacteria strains.</title>
        <authorList>
            <person name="Klenk H.-P."/>
        </authorList>
    </citation>
    <scope>NUCLEOTIDE SEQUENCE [LARGE SCALE GENOMIC DNA]</scope>
    <source>
        <strain evidence="1 2">DSM 45582</strain>
    </source>
</reference>
<keyword evidence="2" id="KW-1185">Reference proteome</keyword>
<comment type="caution">
    <text evidence="1">The sequence shown here is derived from an EMBL/GenBank/DDBJ whole genome shotgun (WGS) entry which is preliminary data.</text>
</comment>
<proteinExistence type="predicted"/>
<dbReference type="Proteomes" id="UP000580474">
    <property type="component" value="Unassembled WGS sequence"/>
</dbReference>
<evidence type="ECO:0000313" key="1">
    <source>
        <dbReference type="EMBL" id="MBB5072228.1"/>
    </source>
</evidence>
<protein>
    <submittedName>
        <fullName evidence="1">Uncharacterized protein</fullName>
    </submittedName>
</protein>
<accession>A0A840NPE2</accession>
<evidence type="ECO:0000313" key="2">
    <source>
        <dbReference type="Proteomes" id="UP000580474"/>
    </source>
</evidence>
<gene>
    <name evidence="1" type="ORF">BJ969_005316</name>
</gene>
<organism evidence="1 2">
    <name type="scientific">Saccharopolyspora gloriosae</name>
    <dbReference type="NCBI Taxonomy" id="455344"/>
    <lineage>
        <taxon>Bacteria</taxon>
        <taxon>Bacillati</taxon>
        <taxon>Actinomycetota</taxon>
        <taxon>Actinomycetes</taxon>
        <taxon>Pseudonocardiales</taxon>
        <taxon>Pseudonocardiaceae</taxon>
        <taxon>Saccharopolyspora</taxon>
    </lineage>
</organism>
<dbReference type="EMBL" id="JACHIV010000001">
    <property type="protein sequence ID" value="MBB5072228.1"/>
    <property type="molecule type" value="Genomic_DNA"/>
</dbReference>